<evidence type="ECO:0000256" key="2">
    <source>
        <dbReference type="ARBA" id="ARBA00023015"/>
    </source>
</evidence>
<dbReference type="Proteomes" id="UP001597365">
    <property type="component" value="Unassembled WGS sequence"/>
</dbReference>
<gene>
    <name evidence="6" type="ORF">ACFSJS_02430</name>
</gene>
<dbReference type="SUPFAM" id="SSF46785">
    <property type="entry name" value="Winged helix' DNA-binding domain"/>
    <property type="match status" value="1"/>
</dbReference>
<dbReference type="SUPFAM" id="SSF53850">
    <property type="entry name" value="Periplasmic binding protein-like II"/>
    <property type="match status" value="1"/>
</dbReference>
<dbReference type="InterPro" id="IPR036390">
    <property type="entry name" value="WH_DNA-bd_sf"/>
</dbReference>
<comment type="similarity">
    <text evidence="1">Belongs to the LysR transcriptional regulatory family.</text>
</comment>
<dbReference type="Pfam" id="PF00126">
    <property type="entry name" value="HTH_1"/>
    <property type="match status" value="1"/>
</dbReference>
<feature type="domain" description="HTH lysR-type" evidence="5">
    <location>
        <begin position="21"/>
        <end position="78"/>
    </location>
</feature>
<dbReference type="PRINTS" id="PR00039">
    <property type="entry name" value="HTHLYSR"/>
</dbReference>
<evidence type="ECO:0000259" key="5">
    <source>
        <dbReference type="PROSITE" id="PS50931"/>
    </source>
</evidence>
<comment type="caution">
    <text evidence="6">The sequence shown here is derived from an EMBL/GenBank/DDBJ whole genome shotgun (WGS) entry which is preliminary data.</text>
</comment>
<dbReference type="InterPro" id="IPR000847">
    <property type="entry name" value="LysR_HTH_N"/>
</dbReference>
<dbReference type="Gene3D" id="3.40.190.10">
    <property type="entry name" value="Periplasmic binding protein-like II"/>
    <property type="match status" value="2"/>
</dbReference>
<dbReference type="EMBL" id="JBHUFU010000001">
    <property type="protein sequence ID" value="MFD1828522.1"/>
    <property type="molecule type" value="Genomic_DNA"/>
</dbReference>
<evidence type="ECO:0000256" key="1">
    <source>
        <dbReference type="ARBA" id="ARBA00009437"/>
    </source>
</evidence>
<proteinExistence type="inferred from homology"/>
<dbReference type="Gene3D" id="1.10.10.10">
    <property type="entry name" value="Winged helix-like DNA-binding domain superfamily/Winged helix DNA-binding domain"/>
    <property type="match status" value="1"/>
</dbReference>
<name>A0ABW4PCW4_9ACTN</name>
<dbReference type="RefSeq" id="WP_380896122.1">
    <property type="nucleotide sequence ID" value="NZ_JBHUFU010000001.1"/>
</dbReference>
<dbReference type="InterPro" id="IPR036388">
    <property type="entry name" value="WH-like_DNA-bd_sf"/>
</dbReference>
<keyword evidence="2" id="KW-0805">Transcription regulation</keyword>
<evidence type="ECO:0000256" key="3">
    <source>
        <dbReference type="ARBA" id="ARBA00023125"/>
    </source>
</evidence>
<evidence type="ECO:0000256" key="4">
    <source>
        <dbReference type="ARBA" id="ARBA00023163"/>
    </source>
</evidence>
<dbReference type="InterPro" id="IPR005119">
    <property type="entry name" value="LysR_subst-bd"/>
</dbReference>
<keyword evidence="7" id="KW-1185">Reference proteome</keyword>
<dbReference type="CDD" id="cd08414">
    <property type="entry name" value="PBP2_LTTR_aromatics_like"/>
    <property type="match status" value="1"/>
</dbReference>
<dbReference type="PANTHER" id="PTHR30346:SF0">
    <property type="entry name" value="HCA OPERON TRANSCRIPTIONAL ACTIVATOR HCAR"/>
    <property type="match status" value="1"/>
</dbReference>
<protein>
    <submittedName>
        <fullName evidence="6">LysR family transcriptional regulator</fullName>
    </submittedName>
</protein>
<reference evidence="7" key="1">
    <citation type="journal article" date="2019" name="Int. J. Syst. Evol. Microbiol.">
        <title>The Global Catalogue of Microorganisms (GCM) 10K type strain sequencing project: providing services to taxonomists for standard genome sequencing and annotation.</title>
        <authorList>
            <consortium name="The Broad Institute Genomics Platform"/>
            <consortium name="The Broad Institute Genome Sequencing Center for Infectious Disease"/>
            <person name="Wu L."/>
            <person name="Ma J."/>
        </authorList>
    </citation>
    <scope>NUCLEOTIDE SEQUENCE [LARGE SCALE GENOMIC DNA]</scope>
    <source>
        <strain evidence="7">CGMCC 4.7455</strain>
    </source>
</reference>
<evidence type="ECO:0000313" key="7">
    <source>
        <dbReference type="Proteomes" id="UP001597365"/>
    </source>
</evidence>
<accession>A0ABW4PCW4</accession>
<keyword evidence="3" id="KW-0238">DNA-binding</keyword>
<sequence length="326" mass="35038">MVAGERGDGTRRAGAGTSAEPTIRQLRVFLALSEELHFGRTAGLLFVTQSALSQQVRDLERRLGLRLFERTSRTVELTAAGRALLPEVRAAVEAADRLRRVAAAQTRRLSGELVAGAIGAEASMPHTQAVLGELRRRHPGMTVRVVSLNFADHVAALTREEADVVFLRPPVPEGIEFHRLAVEPRVACLPAGDPLAAGSRLTMAQLSGYPVVDVPPEAPRVWWDFWAVDPRPDGSPVRYGPVVPDMEALLHAVAQGGVMSFLPAAARDLFPRPGVRYVDVADLPPSTSAVAWAAKNRDRPAVAGVREAARALDRARREGGPPGEPA</sequence>
<dbReference type="PANTHER" id="PTHR30346">
    <property type="entry name" value="TRANSCRIPTIONAL DUAL REGULATOR HCAR-RELATED"/>
    <property type="match status" value="1"/>
</dbReference>
<organism evidence="6 7">
    <name type="scientific">Streptomyces desertarenae</name>
    <dbReference type="NCBI Taxonomy" id="2666184"/>
    <lineage>
        <taxon>Bacteria</taxon>
        <taxon>Bacillati</taxon>
        <taxon>Actinomycetota</taxon>
        <taxon>Actinomycetes</taxon>
        <taxon>Kitasatosporales</taxon>
        <taxon>Streptomycetaceae</taxon>
        <taxon>Streptomyces</taxon>
    </lineage>
</organism>
<dbReference type="PROSITE" id="PS50931">
    <property type="entry name" value="HTH_LYSR"/>
    <property type="match status" value="1"/>
</dbReference>
<evidence type="ECO:0000313" key="6">
    <source>
        <dbReference type="EMBL" id="MFD1828522.1"/>
    </source>
</evidence>
<keyword evidence="4" id="KW-0804">Transcription</keyword>
<dbReference type="Pfam" id="PF03466">
    <property type="entry name" value="LysR_substrate"/>
    <property type="match status" value="1"/>
</dbReference>